<dbReference type="AlphaFoldDB" id="A0A395HQZ4"/>
<reference evidence="1 2" key="1">
    <citation type="submission" date="2018-02" db="EMBL/GenBank/DDBJ databases">
        <title>The genomes of Aspergillus section Nigri reveals drivers in fungal speciation.</title>
        <authorList>
            <consortium name="DOE Joint Genome Institute"/>
            <person name="Vesth T.C."/>
            <person name="Nybo J."/>
            <person name="Theobald S."/>
            <person name="Brandl J."/>
            <person name="Frisvad J.C."/>
            <person name="Nielsen K.F."/>
            <person name="Lyhne E.K."/>
            <person name="Kogle M.E."/>
            <person name="Kuo A."/>
            <person name="Riley R."/>
            <person name="Clum A."/>
            <person name="Nolan M."/>
            <person name="Lipzen A."/>
            <person name="Salamov A."/>
            <person name="Henrissat B."/>
            <person name="Wiebenga A."/>
            <person name="De vries R.P."/>
            <person name="Grigoriev I.V."/>
            <person name="Mortensen U.H."/>
            <person name="Andersen M.R."/>
            <person name="Baker S.E."/>
        </authorList>
    </citation>
    <scope>NUCLEOTIDE SEQUENCE [LARGE SCALE GENOMIC DNA]</scope>
    <source>
        <strain evidence="1 2">CBS 101889</strain>
    </source>
</reference>
<dbReference type="EMBL" id="KZ824297">
    <property type="protein sequence ID" value="RAL10237.1"/>
    <property type="molecule type" value="Genomic_DNA"/>
</dbReference>
<keyword evidence="2" id="KW-1185">Reference proteome</keyword>
<accession>A0A395HQZ4</accession>
<protein>
    <submittedName>
        <fullName evidence="1">Uncharacterized protein</fullName>
    </submittedName>
</protein>
<organism evidence="1 2">
    <name type="scientific">Aspergillus homomorphus (strain CBS 101889)</name>
    <dbReference type="NCBI Taxonomy" id="1450537"/>
    <lineage>
        <taxon>Eukaryota</taxon>
        <taxon>Fungi</taxon>
        <taxon>Dikarya</taxon>
        <taxon>Ascomycota</taxon>
        <taxon>Pezizomycotina</taxon>
        <taxon>Eurotiomycetes</taxon>
        <taxon>Eurotiomycetidae</taxon>
        <taxon>Eurotiales</taxon>
        <taxon>Aspergillaceae</taxon>
        <taxon>Aspergillus</taxon>
        <taxon>Aspergillus subgen. Circumdati</taxon>
    </lineage>
</organism>
<dbReference type="GeneID" id="37203479"/>
<gene>
    <name evidence="1" type="ORF">BO97DRAFT_456888</name>
</gene>
<dbReference type="OrthoDB" id="4436899at2759"/>
<sequence length="302" mass="34874">MSPSTRRQRTCNHRTRVLLDTLLKQLLQDETQVLEDGHLSLDGYNDITHIIDYDFEDLSMPSSASKFPPEVLFEPMVEVIGQSRDTSVLARPFPDLPEEPTRFDLMDSIIMLCDFIVDYTDTCVFSPPAKLRKIFLPCPIYLDLRNQGCYPDDRPPWAVEVYLEPVPEQGVVFPHLTILALQPKAGWEHEILYGELIALVSAMRSRAFQVKIDTKKEQEEFLDAMDVERKTYPYLFPEEETFPTLLLSAVEPRHARIIYGCMEGRRLVIRQSKLYSFVRGNDSPVEFFASLWLSRPVVRDSP</sequence>
<dbReference type="Proteomes" id="UP000248961">
    <property type="component" value="Unassembled WGS sequence"/>
</dbReference>
<dbReference type="RefSeq" id="XP_025549391.1">
    <property type="nucleotide sequence ID" value="XM_025699190.1"/>
</dbReference>
<dbReference type="STRING" id="1450537.A0A395HQZ4"/>
<evidence type="ECO:0000313" key="1">
    <source>
        <dbReference type="EMBL" id="RAL10237.1"/>
    </source>
</evidence>
<evidence type="ECO:0000313" key="2">
    <source>
        <dbReference type="Proteomes" id="UP000248961"/>
    </source>
</evidence>
<name>A0A395HQZ4_ASPHC</name>
<proteinExistence type="predicted"/>
<dbReference type="VEuPathDB" id="FungiDB:BO97DRAFT_456888"/>